<sequence length="198" mass="22022">MVIGNRQEKRVSQCKCGNVWQWLGIHSAPGGDFYHTDIVGYRAIWQSLCVHDLVGKVVWGLVPEDDPALNLLLEPKCLNRKVSDSLWLRVVDLPKMFSGSGYDTDGECVIEMVDDDLCDWNNGRYLLTVSGETADVQPSSREADLTLGPQGMATLLSGHSSVTRLHSVGWAEVRDIEHIGRLDALFATRFRPHLSVGF</sequence>
<reference evidence="2 3" key="1">
    <citation type="submission" date="2017-08" db="EMBL/GenBank/DDBJ databases">
        <title>Fine stratification of microbial communities through a metagenomic profile of the photic zone.</title>
        <authorList>
            <person name="Haro-Moreno J.M."/>
            <person name="Lopez-Perez M."/>
            <person name="De La Torre J."/>
            <person name="Picazo A."/>
            <person name="Camacho A."/>
            <person name="Rodriguez-Valera F."/>
        </authorList>
    </citation>
    <scope>NUCLEOTIDE SEQUENCE [LARGE SCALE GENOMIC DNA]</scope>
    <source>
        <strain evidence="2">MED-G24</strain>
    </source>
</reference>
<dbReference type="Gene3D" id="3.30.1050.10">
    <property type="entry name" value="SCP2 sterol-binding domain"/>
    <property type="match status" value="1"/>
</dbReference>
<dbReference type="InterPro" id="IPR036527">
    <property type="entry name" value="SCP2_sterol-bd_dom_sf"/>
</dbReference>
<dbReference type="InterPro" id="IPR016181">
    <property type="entry name" value="Acyl_CoA_acyltransferase"/>
</dbReference>
<accession>A0A2A5WXL4</accession>
<dbReference type="GO" id="GO:0034069">
    <property type="term" value="F:aminoglycoside N-acetyltransferase activity"/>
    <property type="evidence" value="ECO:0007669"/>
    <property type="project" value="TreeGrafter"/>
</dbReference>
<dbReference type="SUPFAM" id="SSF55729">
    <property type="entry name" value="Acyl-CoA N-acyltransferases (Nat)"/>
    <property type="match status" value="1"/>
</dbReference>
<dbReference type="Pfam" id="PF13530">
    <property type="entry name" value="SCP2_2"/>
    <property type="match status" value="1"/>
</dbReference>
<dbReference type="SUPFAM" id="SSF55718">
    <property type="entry name" value="SCP-like"/>
    <property type="match status" value="1"/>
</dbReference>
<proteinExistence type="predicted"/>
<dbReference type="EMBL" id="NTKD01000007">
    <property type="protein sequence ID" value="PDH40957.1"/>
    <property type="molecule type" value="Genomic_DNA"/>
</dbReference>
<evidence type="ECO:0000313" key="2">
    <source>
        <dbReference type="EMBL" id="PDH40957.1"/>
    </source>
</evidence>
<dbReference type="GO" id="GO:0030649">
    <property type="term" value="P:aminoglycoside antibiotic catabolic process"/>
    <property type="evidence" value="ECO:0007669"/>
    <property type="project" value="TreeGrafter"/>
</dbReference>
<dbReference type="Proteomes" id="UP000219327">
    <property type="component" value="Unassembled WGS sequence"/>
</dbReference>
<dbReference type="InterPro" id="IPR025559">
    <property type="entry name" value="Eis_dom"/>
</dbReference>
<feature type="domain" description="Enhanced intracellular survival protein" evidence="1">
    <location>
        <begin position="95"/>
        <end position="194"/>
    </location>
</feature>
<name>A0A2A5WXL4_9GAMM</name>
<gene>
    <name evidence="2" type="ORF">CNE99_02440</name>
</gene>
<evidence type="ECO:0000313" key="3">
    <source>
        <dbReference type="Proteomes" id="UP000219327"/>
    </source>
</evidence>
<dbReference type="PANTHER" id="PTHR37817:SF1">
    <property type="entry name" value="N-ACETYLTRANSFERASE EIS"/>
    <property type="match status" value="1"/>
</dbReference>
<dbReference type="InterPro" id="IPR051554">
    <property type="entry name" value="Acetyltransferase_Eis"/>
</dbReference>
<dbReference type="PANTHER" id="PTHR37817">
    <property type="entry name" value="N-ACETYLTRANSFERASE EIS"/>
    <property type="match status" value="1"/>
</dbReference>
<evidence type="ECO:0000259" key="1">
    <source>
        <dbReference type="Pfam" id="PF13530"/>
    </source>
</evidence>
<organism evidence="2 3">
    <name type="scientific">OM182 bacterium MED-G24</name>
    <dbReference type="NCBI Taxonomy" id="1986255"/>
    <lineage>
        <taxon>Bacteria</taxon>
        <taxon>Pseudomonadati</taxon>
        <taxon>Pseudomonadota</taxon>
        <taxon>Gammaproteobacteria</taxon>
        <taxon>OMG group</taxon>
        <taxon>OM182 clade</taxon>
    </lineage>
</organism>
<comment type="caution">
    <text evidence="2">The sequence shown here is derived from an EMBL/GenBank/DDBJ whole genome shotgun (WGS) entry which is preliminary data.</text>
</comment>
<protein>
    <recommendedName>
        <fullName evidence="1">Enhanced intracellular survival protein domain-containing protein</fullName>
    </recommendedName>
</protein>
<dbReference type="AlphaFoldDB" id="A0A2A5WXL4"/>
<dbReference type="Gene3D" id="3.40.630.30">
    <property type="match status" value="1"/>
</dbReference>